<organism evidence="1">
    <name type="scientific">Arundo donax</name>
    <name type="common">Giant reed</name>
    <name type="synonym">Donax arundinaceus</name>
    <dbReference type="NCBI Taxonomy" id="35708"/>
    <lineage>
        <taxon>Eukaryota</taxon>
        <taxon>Viridiplantae</taxon>
        <taxon>Streptophyta</taxon>
        <taxon>Embryophyta</taxon>
        <taxon>Tracheophyta</taxon>
        <taxon>Spermatophyta</taxon>
        <taxon>Magnoliopsida</taxon>
        <taxon>Liliopsida</taxon>
        <taxon>Poales</taxon>
        <taxon>Poaceae</taxon>
        <taxon>PACMAD clade</taxon>
        <taxon>Arundinoideae</taxon>
        <taxon>Arundineae</taxon>
        <taxon>Arundo</taxon>
    </lineage>
</organism>
<proteinExistence type="predicted"/>
<dbReference type="AlphaFoldDB" id="A0A0A9HAZ0"/>
<reference evidence="1" key="2">
    <citation type="journal article" date="2015" name="Data Brief">
        <title>Shoot transcriptome of the giant reed, Arundo donax.</title>
        <authorList>
            <person name="Barrero R.A."/>
            <person name="Guerrero F.D."/>
            <person name="Moolhuijzen P."/>
            <person name="Goolsby J.A."/>
            <person name="Tidwell J."/>
            <person name="Bellgard S.E."/>
            <person name="Bellgard M.I."/>
        </authorList>
    </citation>
    <scope>NUCLEOTIDE SEQUENCE</scope>
    <source>
        <tissue evidence="1">Shoot tissue taken approximately 20 cm above the soil surface</tissue>
    </source>
</reference>
<reference evidence="1" key="1">
    <citation type="submission" date="2014-09" db="EMBL/GenBank/DDBJ databases">
        <authorList>
            <person name="Magalhaes I.L.F."/>
            <person name="Oliveira U."/>
            <person name="Santos F.R."/>
            <person name="Vidigal T.H.D.A."/>
            <person name="Brescovit A.D."/>
            <person name="Santos A.J."/>
        </authorList>
    </citation>
    <scope>NUCLEOTIDE SEQUENCE</scope>
    <source>
        <tissue evidence="1">Shoot tissue taken approximately 20 cm above the soil surface</tissue>
    </source>
</reference>
<sequence length="19" mass="1919">MVVQPKIACVLTSGTGVCL</sequence>
<evidence type="ECO:0000313" key="1">
    <source>
        <dbReference type="EMBL" id="JAE33922.1"/>
    </source>
</evidence>
<protein>
    <submittedName>
        <fullName evidence="1">Uncharacterized protein</fullName>
    </submittedName>
</protein>
<accession>A0A0A9HAZ0</accession>
<name>A0A0A9HAZ0_ARUDO</name>
<dbReference type="EMBL" id="GBRH01163974">
    <property type="protein sequence ID" value="JAE33922.1"/>
    <property type="molecule type" value="Transcribed_RNA"/>
</dbReference>